<dbReference type="Gene3D" id="3.90.550.10">
    <property type="entry name" value="Spore Coat Polysaccharide Biosynthesis Protein SpsA, Chain A"/>
    <property type="match status" value="1"/>
</dbReference>
<reference evidence="4 5" key="1">
    <citation type="journal article" date="2016" name="Int. J. Syst. Evol. Microbiol.">
        <title>Proposal of Mucilaginibacter phyllosphaerae sp. nov. isolated from the phyllosphere of Galium album.</title>
        <authorList>
            <person name="Aydogan E.L."/>
            <person name="Busse H.J."/>
            <person name="Moser G."/>
            <person name="Muller C."/>
            <person name="Kampfer P."/>
            <person name="Glaeser S.P."/>
        </authorList>
    </citation>
    <scope>NUCLEOTIDE SEQUENCE [LARGE SCALE GENOMIC DNA]</scope>
    <source>
        <strain evidence="4 5">PP-F2FG21</strain>
    </source>
</reference>
<dbReference type="PANTHER" id="PTHR43179:SF7">
    <property type="entry name" value="RHAMNOSYLTRANSFERASE WBBL"/>
    <property type="match status" value="1"/>
</dbReference>
<sequence>MVLKKYSIVIVSWNVRDLLIQSISDFVNRSDVEIIIIDNNSNDDSVEAVRSQFPEVTVVDNKVNLGFAGGNNQGFEMATGEYVFILNPDTICTYEALQIMGRYLDENPQCGAVGPKIFYGNGVIQKSCARRLPTVGSFFIMEVLRLKKVKSKVLNHWMKYPYKYDQIQSVEAISGAAILIRGALLKQLKGFDEIYLHTGEDIDLCKRVVESGADIIYNPESSLIHLAGQSSKQDLLKVMFKTHKSSYQYFKQNSGVGAAWVFWGLLMGIKIPVDVFYYFIRSKLFGKNEAEYKLNSSLFKKLTGI</sequence>
<organism evidence="4 5">
    <name type="scientific">Mucilaginibacter phyllosphaerae</name>
    <dbReference type="NCBI Taxonomy" id="1812349"/>
    <lineage>
        <taxon>Bacteria</taxon>
        <taxon>Pseudomonadati</taxon>
        <taxon>Bacteroidota</taxon>
        <taxon>Sphingobacteriia</taxon>
        <taxon>Sphingobacteriales</taxon>
        <taxon>Sphingobacteriaceae</taxon>
        <taxon>Mucilaginibacter</taxon>
    </lineage>
</organism>
<dbReference type="AlphaFoldDB" id="A0A4Y8AHH5"/>
<reference evidence="3 6" key="3">
    <citation type="submission" date="2020-08" db="EMBL/GenBank/DDBJ databases">
        <title>Genomic Encyclopedia of Type Strains, Phase IV (KMG-IV): sequencing the most valuable type-strain genomes for metagenomic binning, comparative biology and taxonomic classification.</title>
        <authorList>
            <person name="Goeker M."/>
        </authorList>
    </citation>
    <scope>NUCLEOTIDE SEQUENCE [LARGE SCALE GENOMIC DNA]</scope>
    <source>
        <strain evidence="3 6">DSM 100995</strain>
    </source>
</reference>
<evidence type="ECO:0000313" key="6">
    <source>
        <dbReference type="Proteomes" id="UP000583101"/>
    </source>
</evidence>
<dbReference type="Proteomes" id="UP000583101">
    <property type="component" value="Unassembled WGS sequence"/>
</dbReference>
<proteinExistence type="predicted"/>
<dbReference type="CDD" id="cd04186">
    <property type="entry name" value="GT_2_like_c"/>
    <property type="match status" value="1"/>
</dbReference>
<keyword evidence="6" id="KW-1185">Reference proteome</keyword>
<dbReference type="InterPro" id="IPR029044">
    <property type="entry name" value="Nucleotide-diphossugar_trans"/>
</dbReference>
<dbReference type="RefSeq" id="WP_134335768.1">
    <property type="nucleotide sequence ID" value="NZ_BMCZ01000004.1"/>
</dbReference>
<evidence type="ECO:0000313" key="3">
    <source>
        <dbReference type="EMBL" id="MBB3968630.1"/>
    </source>
</evidence>
<protein>
    <submittedName>
        <fullName evidence="4">Glycosyltransferase family 2 protein</fullName>
    </submittedName>
</protein>
<dbReference type="GO" id="GO:0016740">
    <property type="term" value="F:transferase activity"/>
    <property type="evidence" value="ECO:0007669"/>
    <property type="project" value="UniProtKB-KW"/>
</dbReference>
<evidence type="ECO:0000313" key="4">
    <source>
        <dbReference type="EMBL" id="TEW67732.1"/>
    </source>
</evidence>
<name>A0A4Y8AHH5_9SPHI</name>
<dbReference type="EMBL" id="SNQG01000002">
    <property type="protein sequence ID" value="TEW67732.1"/>
    <property type="molecule type" value="Genomic_DNA"/>
</dbReference>
<dbReference type="PANTHER" id="PTHR43179">
    <property type="entry name" value="RHAMNOSYLTRANSFERASE WBBL"/>
    <property type="match status" value="1"/>
</dbReference>
<dbReference type="OrthoDB" id="9771846at2"/>
<evidence type="ECO:0000313" key="5">
    <source>
        <dbReference type="Proteomes" id="UP000297248"/>
    </source>
</evidence>
<keyword evidence="1" id="KW-1133">Transmembrane helix</keyword>
<keyword evidence="1" id="KW-0812">Transmembrane</keyword>
<evidence type="ECO:0000259" key="2">
    <source>
        <dbReference type="Pfam" id="PF00535"/>
    </source>
</evidence>
<evidence type="ECO:0000256" key="1">
    <source>
        <dbReference type="SAM" id="Phobius"/>
    </source>
</evidence>
<comment type="caution">
    <text evidence="4">The sequence shown here is derived from an EMBL/GenBank/DDBJ whole genome shotgun (WGS) entry which is preliminary data.</text>
</comment>
<feature type="domain" description="Glycosyltransferase 2-like" evidence="2">
    <location>
        <begin position="7"/>
        <end position="125"/>
    </location>
</feature>
<keyword evidence="4" id="KW-0808">Transferase</keyword>
<dbReference type="SUPFAM" id="SSF53448">
    <property type="entry name" value="Nucleotide-diphospho-sugar transferases"/>
    <property type="match status" value="1"/>
</dbReference>
<dbReference type="InterPro" id="IPR001173">
    <property type="entry name" value="Glyco_trans_2-like"/>
</dbReference>
<dbReference type="EMBL" id="JACIEG010000002">
    <property type="protein sequence ID" value="MBB3968630.1"/>
    <property type="molecule type" value="Genomic_DNA"/>
</dbReference>
<reference evidence="4" key="2">
    <citation type="submission" date="2019-03" db="EMBL/GenBank/DDBJ databases">
        <authorList>
            <person name="Yan Y.-Q."/>
            <person name="Du Z.-J."/>
        </authorList>
    </citation>
    <scope>NUCLEOTIDE SEQUENCE</scope>
    <source>
        <strain evidence="4">PP-F2FG21</strain>
    </source>
</reference>
<gene>
    <name evidence="4" type="ORF">E2R65_07020</name>
    <name evidence="3" type="ORF">GGR35_001222</name>
</gene>
<feature type="transmembrane region" description="Helical" evidence="1">
    <location>
        <begin position="260"/>
        <end position="280"/>
    </location>
</feature>
<dbReference type="Pfam" id="PF00535">
    <property type="entry name" value="Glycos_transf_2"/>
    <property type="match status" value="1"/>
</dbReference>
<keyword evidence="1" id="KW-0472">Membrane</keyword>
<dbReference type="Proteomes" id="UP000297248">
    <property type="component" value="Unassembled WGS sequence"/>
</dbReference>
<accession>A0A4Y8AHH5</accession>